<dbReference type="EnsemblPlants" id="EMT25388">
    <property type="protein sequence ID" value="EMT25388"/>
    <property type="gene ID" value="F775_16461"/>
</dbReference>
<dbReference type="ExpressionAtlas" id="M8BUA3">
    <property type="expression patterns" value="baseline"/>
</dbReference>
<sequence>MTAVMETKCCPKILKGLDVDFWDMFFLVTTSVSLRYDTFQLMKSTTVGHGLLLVHGLLDGLSHPTTLELQAPLPEFTSERGLQTCPVFSNLTSMVWGDWSPAAYFYLLHRLLHRPPKLNELSLKLEMEKCSTCKDAESALQSTRRAPLSGSGNYPCIKRIKIHCREEDSRVSSLVQALLPLASGVKISIEHRRSMLIKTLFCYGNLPPFFCSSPSECPKSLMELWTKLGIHHPIESCMVLLVQDFAILNMFVKLEKFTDLSNVGRFTKSS</sequence>
<evidence type="ECO:0000313" key="1">
    <source>
        <dbReference type="EnsemblPlants" id="EMT25388"/>
    </source>
</evidence>
<dbReference type="InterPro" id="IPR053197">
    <property type="entry name" value="F-box_SCFL_complex_component"/>
</dbReference>
<proteinExistence type="predicted"/>
<dbReference type="PANTHER" id="PTHR34223">
    <property type="entry name" value="OS11G0201299 PROTEIN"/>
    <property type="match status" value="1"/>
</dbReference>
<accession>M8BUA3</accession>
<reference evidence="1" key="1">
    <citation type="submission" date="2015-06" db="UniProtKB">
        <authorList>
            <consortium name="EnsemblPlants"/>
        </authorList>
    </citation>
    <scope>IDENTIFICATION</scope>
</reference>
<protein>
    <submittedName>
        <fullName evidence="1">Uncharacterized protein</fullName>
    </submittedName>
</protein>
<organism evidence="1">
    <name type="scientific">Aegilops tauschii</name>
    <name type="common">Tausch's goatgrass</name>
    <name type="synonym">Aegilops squarrosa</name>
    <dbReference type="NCBI Taxonomy" id="37682"/>
    <lineage>
        <taxon>Eukaryota</taxon>
        <taxon>Viridiplantae</taxon>
        <taxon>Streptophyta</taxon>
        <taxon>Embryophyta</taxon>
        <taxon>Tracheophyta</taxon>
        <taxon>Spermatophyta</taxon>
        <taxon>Magnoliopsida</taxon>
        <taxon>Liliopsida</taxon>
        <taxon>Poales</taxon>
        <taxon>Poaceae</taxon>
        <taxon>BOP clade</taxon>
        <taxon>Pooideae</taxon>
        <taxon>Triticodae</taxon>
        <taxon>Triticeae</taxon>
        <taxon>Triticinae</taxon>
        <taxon>Aegilops</taxon>
    </lineage>
</organism>
<dbReference type="AlphaFoldDB" id="M8BUA3"/>
<name>M8BUA3_AEGTA</name>
<dbReference type="PANTHER" id="PTHR34223:SF28">
    <property type="entry name" value="OS09G0548034 PROTEIN"/>
    <property type="match status" value="1"/>
</dbReference>